<comment type="caution">
    <text evidence="2">The sequence shown here is derived from an EMBL/GenBank/DDBJ whole genome shotgun (WGS) entry which is preliminary data.</text>
</comment>
<sequence length="155" mass="17872">MAHLQERYPSTFRHRHRTQVMAQIYLPLVLATLLLFIIPTMGLILMPNPLGVGSGQWAAIALIWLLAPFFVLIMLGLVITIALIFLIYRLTVKLPTWTQKVRMWMEQGGILVLNWCNRWVQPVVHAHTIFAMLQRATTLLRHPSEMMRFKSGEQG</sequence>
<keyword evidence="1" id="KW-0812">Transmembrane</keyword>
<evidence type="ECO:0000313" key="3">
    <source>
        <dbReference type="Proteomes" id="UP001254165"/>
    </source>
</evidence>
<organism evidence="2 3">
    <name type="scientific">Thermanaerothrix solaris</name>
    <dbReference type="NCBI Taxonomy" id="3058434"/>
    <lineage>
        <taxon>Bacteria</taxon>
        <taxon>Bacillati</taxon>
        <taxon>Chloroflexota</taxon>
        <taxon>Anaerolineae</taxon>
        <taxon>Anaerolineales</taxon>
        <taxon>Anaerolineaceae</taxon>
        <taxon>Thermanaerothrix</taxon>
    </lineage>
</organism>
<reference evidence="2 3" key="1">
    <citation type="submission" date="2023-07" db="EMBL/GenBank/DDBJ databases">
        <title>Novel species of Thermanaerothrix with wide hydrolytic capabilities.</title>
        <authorList>
            <person name="Zayulina K.S."/>
            <person name="Podosokorskaya O.A."/>
            <person name="Elcheninov A.G."/>
        </authorList>
    </citation>
    <scope>NUCLEOTIDE SEQUENCE [LARGE SCALE GENOMIC DNA]</scope>
    <source>
        <strain evidence="2 3">4228-RoL</strain>
    </source>
</reference>
<evidence type="ECO:0000313" key="2">
    <source>
        <dbReference type="EMBL" id="MDT8897326.1"/>
    </source>
</evidence>
<keyword evidence="1" id="KW-1133">Transmembrane helix</keyword>
<evidence type="ECO:0000256" key="1">
    <source>
        <dbReference type="SAM" id="Phobius"/>
    </source>
</evidence>
<protein>
    <submittedName>
        <fullName evidence="2">Uncharacterized protein</fullName>
    </submittedName>
</protein>
<dbReference type="EMBL" id="JAUHMF010000001">
    <property type="protein sequence ID" value="MDT8897326.1"/>
    <property type="molecule type" value="Genomic_DNA"/>
</dbReference>
<accession>A0ABU3NKE8</accession>
<keyword evidence="1" id="KW-0472">Membrane</keyword>
<proteinExistence type="predicted"/>
<gene>
    <name evidence="2" type="ORF">QYE77_03535</name>
</gene>
<dbReference type="Proteomes" id="UP001254165">
    <property type="component" value="Unassembled WGS sequence"/>
</dbReference>
<dbReference type="RefSeq" id="WP_315623979.1">
    <property type="nucleotide sequence ID" value="NZ_JAUHMF010000001.1"/>
</dbReference>
<name>A0ABU3NKE8_9CHLR</name>
<keyword evidence="3" id="KW-1185">Reference proteome</keyword>
<feature type="transmembrane region" description="Helical" evidence="1">
    <location>
        <begin position="57"/>
        <end position="88"/>
    </location>
</feature>
<feature type="transmembrane region" description="Helical" evidence="1">
    <location>
        <begin position="20"/>
        <end position="45"/>
    </location>
</feature>